<accession>A0A2I2KMV7</accession>
<proteinExistence type="predicted"/>
<name>A0A2I2KMV7_9ACTN</name>
<sequence length="226" mass="24031">MTFSSLMATVGRLPAAPLWGIARFHVDGEAVEFDISHDDFARDQAWATGRLQGWGVGRGAALLAIGGLFESPWIEPFTRGANALGATVAHADRWGWDARRPEMFVRRLPVRVVLGLTGEIAQSLSNSDQLGTLERVPHLLARPDALETLRAAGLTPGVFARIGPVAAVGLTAGEPLEYDAAEWSLDTGADDQLVVTTAGPRAAKLDKVPVGVRGRVVAPGRVELLD</sequence>
<keyword evidence="2" id="KW-1185">Reference proteome</keyword>
<evidence type="ECO:0000313" key="1">
    <source>
        <dbReference type="EMBL" id="SNQ47001.1"/>
    </source>
</evidence>
<organism evidence="1 2">
    <name type="scientific">Frankia canadensis</name>
    <dbReference type="NCBI Taxonomy" id="1836972"/>
    <lineage>
        <taxon>Bacteria</taxon>
        <taxon>Bacillati</taxon>
        <taxon>Actinomycetota</taxon>
        <taxon>Actinomycetes</taxon>
        <taxon>Frankiales</taxon>
        <taxon>Frankiaceae</taxon>
        <taxon>Frankia</taxon>
    </lineage>
</organism>
<dbReference type="EMBL" id="FZMO01000076">
    <property type="protein sequence ID" value="SNQ47001.1"/>
    <property type="molecule type" value="Genomic_DNA"/>
</dbReference>
<evidence type="ECO:0000313" key="2">
    <source>
        <dbReference type="Proteomes" id="UP000234331"/>
    </source>
</evidence>
<protein>
    <submittedName>
        <fullName evidence="1">Uncharacterized protein</fullName>
    </submittedName>
</protein>
<reference evidence="1 2" key="1">
    <citation type="submission" date="2017-06" db="EMBL/GenBank/DDBJ databases">
        <authorList>
            <person name="Kim H.J."/>
            <person name="Triplett B.A."/>
        </authorList>
    </citation>
    <scope>NUCLEOTIDE SEQUENCE [LARGE SCALE GENOMIC DNA]</scope>
    <source>
        <strain evidence="1">FRACA_ARgP5</strain>
    </source>
</reference>
<gene>
    <name evidence="1" type="ORF">FRACA_1670003</name>
</gene>
<dbReference type="OrthoDB" id="7629028at2"/>
<dbReference type="AlphaFoldDB" id="A0A2I2KMV7"/>
<dbReference type="Proteomes" id="UP000234331">
    <property type="component" value="Unassembled WGS sequence"/>
</dbReference>
<dbReference type="RefSeq" id="WP_101830924.1">
    <property type="nucleotide sequence ID" value="NZ_FZMO01000076.1"/>
</dbReference>